<reference evidence="1 2" key="1">
    <citation type="submission" date="2015-02" db="EMBL/GenBank/DDBJ databases">
        <title>Single-cell genomics of uncultivated deep-branching MTB reveals a conserved set of magnetosome genes.</title>
        <authorList>
            <person name="Kolinko S."/>
            <person name="Richter M."/>
            <person name="Glockner F.O."/>
            <person name="Brachmann A."/>
            <person name="Schuler D."/>
        </authorList>
    </citation>
    <scope>NUCLEOTIDE SEQUENCE [LARGE SCALE GENOMIC DNA]</scope>
    <source>
        <strain evidence="1">TM-1</strain>
    </source>
</reference>
<organism evidence="1 2">
    <name type="scientific">Candidatus Magnetobacterium bavaricum</name>
    <dbReference type="NCBI Taxonomy" id="29290"/>
    <lineage>
        <taxon>Bacteria</taxon>
        <taxon>Pseudomonadati</taxon>
        <taxon>Nitrospirota</taxon>
        <taxon>Thermodesulfovibrionia</taxon>
        <taxon>Thermodesulfovibrionales</taxon>
        <taxon>Candidatus Magnetobacteriaceae</taxon>
        <taxon>Candidatus Magnetobacterium</taxon>
    </lineage>
</organism>
<gene>
    <name evidence="1" type="ORF">MBAV_003437</name>
</gene>
<accession>A0A0F3GQY8</accession>
<keyword evidence="2" id="KW-1185">Reference proteome</keyword>
<dbReference type="AlphaFoldDB" id="A0A0F3GQY8"/>
<dbReference type="Proteomes" id="UP000033423">
    <property type="component" value="Unassembled WGS sequence"/>
</dbReference>
<protein>
    <submittedName>
        <fullName evidence="1">Uncharacterized protein</fullName>
    </submittedName>
</protein>
<evidence type="ECO:0000313" key="2">
    <source>
        <dbReference type="Proteomes" id="UP000033423"/>
    </source>
</evidence>
<name>A0A0F3GQY8_9BACT</name>
<evidence type="ECO:0000313" key="1">
    <source>
        <dbReference type="EMBL" id="KJU84369.1"/>
    </source>
</evidence>
<dbReference type="EMBL" id="LACI01001497">
    <property type="protein sequence ID" value="KJU84369.1"/>
    <property type="molecule type" value="Genomic_DNA"/>
</dbReference>
<sequence>MTDIVRLKIIVICSDTTNVDCKFTVKSLIGMSEPAQICHGFGMALALSPPCACNTYLIPYLLVIDLYVPYAGLSCLITMQAANPALRPPPMISGLNHIKWSLARINYDF</sequence>
<comment type="caution">
    <text evidence="1">The sequence shown here is derived from an EMBL/GenBank/DDBJ whole genome shotgun (WGS) entry which is preliminary data.</text>
</comment>
<proteinExistence type="predicted"/>